<proteinExistence type="inferred from homology"/>
<evidence type="ECO:0000313" key="4">
    <source>
        <dbReference type="Proteomes" id="UP000199586"/>
    </source>
</evidence>
<dbReference type="RefSeq" id="WP_093331182.1">
    <property type="nucleotide sequence ID" value="NZ_FOXP01000002.1"/>
</dbReference>
<reference evidence="3 4" key="1">
    <citation type="submission" date="2016-10" db="EMBL/GenBank/DDBJ databases">
        <authorList>
            <person name="de Groot N.N."/>
        </authorList>
    </citation>
    <scope>NUCLEOTIDE SEQUENCE [LARGE SCALE GENOMIC DNA]</scope>
    <source>
        <strain evidence="3 4">CGMCC 1.9113</strain>
    </source>
</reference>
<feature type="chain" id="PRO_5011791108" evidence="2">
    <location>
        <begin position="22"/>
        <end position="129"/>
    </location>
</feature>
<dbReference type="SUPFAM" id="SSF117782">
    <property type="entry name" value="YbjQ-like"/>
    <property type="match status" value="1"/>
</dbReference>
<dbReference type="InterPro" id="IPR035439">
    <property type="entry name" value="UPF0145_dom_sf"/>
</dbReference>
<dbReference type="OrthoDB" id="7510224at2"/>
<dbReference type="STRING" id="634430.SAMN04488241_102142"/>
<evidence type="ECO:0000256" key="2">
    <source>
        <dbReference type="SAM" id="SignalP"/>
    </source>
</evidence>
<comment type="similarity">
    <text evidence="1">Belongs to the UPF0145 family.</text>
</comment>
<dbReference type="Proteomes" id="UP000199586">
    <property type="component" value="Unassembled WGS sequence"/>
</dbReference>
<keyword evidence="2" id="KW-0732">Signal</keyword>
<evidence type="ECO:0000313" key="3">
    <source>
        <dbReference type="EMBL" id="SFP47129.1"/>
    </source>
</evidence>
<evidence type="ECO:0000256" key="1">
    <source>
        <dbReference type="ARBA" id="ARBA00010751"/>
    </source>
</evidence>
<feature type="signal peptide" evidence="2">
    <location>
        <begin position="1"/>
        <end position="21"/>
    </location>
</feature>
<dbReference type="InterPro" id="IPR002765">
    <property type="entry name" value="UPF0145_YbjQ-like"/>
</dbReference>
<accession>A0A1I5QLJ4</accession>
<dbReference type="AlphaFoldDB" id="A0A1I5QLJ4"/>
<protein>
    <submittedName>
        <fullName evidence="3">Putative heavy-metal-binding</fullName>
    </submittedName>
</protein>
<keyword evidence="4" id="KW-1185">Reference proteome</keyword>
<organism evidence="3 4">
    <name type="scientific">Sphingomonas rubra</name>
    <dbReference type="NCBI Taxonomy" id="634430"/>
    <lineage>
        <taxon>Bacteria</taxon>
        <taxon>Pseudomonadati</taxon>
        <taxon>Pseudomonadota</taxon>
        <taxon>Alphaproteobacteria</taxon>
        <taxon>Sphingomonadales</taxon>
        <taxon>Sphingomonadaceae</taxon>
        <taxon>Sphingomonas</taxon>
    </lineage>
</organism>
<gene>
    <name evidence="3" type="ORF">SAMN04488241_102142</name>
</gene>
<dbReference type="EMBL" id="FOXP01000002">
    <property type="protein sequence ID" value="SFP47129.1"/>
    <property type="molecule type" value="Genomic_DNA"/>
</dbReference>
<dbReference type="Pfam" id="PF01906">
    <property type="entry name" value="YbjQ_1"/>
    <property type="match status" value="1"/>
</dbReference>
<name>A0A1I5QLJ4_9SPHN</name>
<sequence length="129" mass="13773">MIRSAVSVALALAVAATPALAKDKPAKTYAMVNPDVGVPVFPHDITDRPYTVIGEIKAGVRKATVFSKEASQKKIYGELWERAEKMNADAVINAKYGDSHVSALSWGKTNATGTAIRFNDRAAMPTPAN</sequence>
<dbReference type="Gene3D" id="3.30.110.70">
    <property type="entry name" value="Hypothetical protein apc22750. Chain B"/>
    <property type="match status" value="1"/>
</dbReference>